<proteinExistence type="predicted"/>
<keyword evidence="4 8" id="KW-0808">Transferase</keyword>
<evidence type="ECO:0000256" key="4">
    <source>
        <dbReference type="ARBA" id="ARBA00022679"/>
    </source>
</evidence>
<dbReference type="GO" id="GO:0005886">
    <property type="term" value="C:plasma membrane"/>
    <property type="evidence" value="ECO:0007669"/>
    <property type="project" value="UniProtKB-SubCell"/>
</dbReference>
<protein>
    <submittedName>
        <fullName evidence="8">Lauroyl acyltransferase</fullName>
    </submittedName>
</protein>
<dbReference type="InterPro" id="IPR004960">
    <property type="entry name" value="LipA_acyltrans"/>
</dbReference>
<reference evidence="9" key="1">
    <citation type="submission" date="2017-12" db="EMBL/GenBank/DDBJ databases">
        <title>Draft genome sequence of Telmatospirillum siberiense 26-4b1T, an acidotolerant peatland alphaproteobacterium potentially involved in sulfur cycling.</title>
        <authorList>
            <person name="Hausmann B."/>
            <person name="Pjevac P."/>
            <person name="Schreck K."/>
            <person name="Herbold C.W."/>
            <person name="Daims H."/>
            <person name="Wagner M."/>
            <person name="Pester M."/>
            <person name="Loy A."/>
        </authorList>
    </citation>
    <scope>NUCLEOTIDE SEQUENCE [LARGE SCALE GENOMIC DNA]</scope>
    <source>
        <strain evidence="9">26-4b1</strain>
    </source>
</reference>
<dbReference type="AlphaFoldDB" id="A0A2N3PWW6"/>
<keyword evidence="3" id="KW-0997">Cell inner membrane</keyword>
<dbReference type="Proteomes" id="UP000233293">
    <property type="component" value="Unassembled WGS sequence"/>
</dbReference>
<keyword evidence="5 7" id="KW-0472">Membrane</keyword>
<evidence type="ECO:0000256" key="2">
    <source>
        <dbReference type="ARBA" id="ARBA00022475"/>
    </source>
</evidence>
<accession>A0A2N3PWW6</accession>
<keyword evidence="7" id="KW-0812">Transmembrane</keyword>
<dbReference type="EMBL" id="PIUM01000008">
    <property type="protein sequence ID" value="PKU24878.1"/>
    <property type="molecule type" value="Genomic_DNA"/>
</dbReference>
<keyword evidence="2" id="KW-1003">Cell membrane</keyword>
<dbReference type="GO" id="GO:0016746">
    <property type="term" value="F:acyltransferase activity"/>
    <property type="evidence" value="ECO:0007669"/>
    <property type="project" value="UniProtKB-KW"/>
</dbReference>
<dbReference type="Pfam" id="PF03279">
    <property type="entry name" value="Lip_A_acyltrans"/>
    <property type="match status" value="1"/>
</dbReference>
<dbReference type="OrthoDB" id="9801955at2"/>
<evidence type="ECO:0000256" key="5">
    <source>
        <dbReference type="ARBA" id="ARBA00023136"/>
    </source>
</evidence>
<evidence type="ECO:0000256" key="1">
    <source>
        <dbReference type="ARBA" id="ARBA00004533"/>
    </source>
</evidence>
<dbReference type="PIRSF" id="PIRSF026649">
    <property type="entry name" value="MsbB"/>
    <property type="match status" value="1"/>
</dbReference>
<name>A0A2N3PWW6_9PROT</name>
<evidence type="ECO:0000256" key="7">
    <source>
        <dbReference type="SAM" id="Phobius"/>
    </source>
</evidence>
<evidence type="ECO:0000313" key="9">
    <source>
        <dbReference type="Proteomes" id="UP000233293"/>
    </source>
</evidence>
<sequence>MPTVRQRAEALGAYAGWYLFAILPLDWASALGGWLARTIGRHLKANDVARRSLHLTFPEMTEDEITIIAAEVWDNLGRVVGEFPHLQQIVEQRLEIIGAEHVEAMRTDGKPGILITAHFGGWELSGSIAKHLGLPVHVVYRASNNPWVENLVLKGRGIAAEGFIAKGAKGARKALTVLKAGGHLGMLVDQKMNDGISVPFMGRDAMTAPGVAHFALKFHCPVVPGRIERLPHSRFRVIFEPALALPSSGDSGRDAREMMGTINQIIERWVRERPGQWLWLHRRWPKEPSA</sequence>
<comment type="caution">
    <text evidence="8">The sequence shown here is derived from an EMBL/GenBank/DDBJ whole genome shotgun (WGS) entry which is preliminary data.</text>
</comment>
<comment type="subcellular location">
    <subcellularLocation>
        <location evidence="1">Cell inner membrane</location>
    </subcellularLocation>
</comment>
<dbReference type="CDD" id="cd07984">
    <property type="entry name" value="LPLAT_LABLAT-like"/>
    <property type="match status" value="1"/>
</dbReference>
<evidence type="ECO:0000313" key="8">
    <source>
        <dbReference type="EMBL" id="PKU24878.1"/>
    </source>
</evidence>
<dbReference type="GO" id="GO:0009247">
    <property type="term" value="P:glycolipid biosynthetic process"/>
    <property type="evidence" value="ECO:0007669"/>
    <property type="project" value="UniProtKB-ARBA"/>
</dbReference>
<keyword evidence="7" id="KW-1133">Transmembrane helix</keyword>
<evidence type="ECO:0000256" key="3">
    <source>
        <dbReference type="ARBA" id="ARBA00022519"/>
    </source>
</evidence>
<organism evidence="8 9">
    <name type="scientific">Telmatospirillum siberiense</name>
    <dbReference type="NCBI Taxonomy" id="382514"/>
    <lineage>
        <taxon>Bacteria</taxon>
        <taxon>Pseudomonadati</taxon>
        <taxon>Pseudomonadota</taxon>
        <taxon>Alphaproteobacteria</taxon>
        <taxon>Rhodospirillales</taxon>
        <taxon>Rhodospirillaceae</taxon>
        <taxon>Telmatospirillum</taxon>
    </lineage>
</organism>
<gene>
    <name evidence="8" type="ORF">CWS72_09475</name>
</gene>
<keyword evidence="6 8" id="KW-0012">Acyltransferase</keyword>
<keyword evidence="9" id="KW-1185">Reference proteome</keyword>
<dbReference type="PANTHER" id="PTHR30606">
    <property type="entry name" value="LIPID A BIOSYNTHESIS LAUROYL ACYLTRANSFERASE"/>
    <property type="match status" value="1"/>
</dbReference>
<evidence type="ECO:0000256" key="6">
    <source>
        <dbReference type="ARBA" id="ARBA00023315"/>
    </source>
</evidence>
<feature type="transmembrane region" description="Helical" evidence="7">
    <location>
        <begin position="15"/>
        <end position="36"/>
    </location>
</feature>
<dbReference type="PANTHER" id="PTHR30606:SF9">
    <property type="entry name" value="LIPID A BIOSYNTHESIS LAUROYLTRANSFERASE"/>
    <property type="match status" value="1"/>
</dbReference>